<feature type="region of interest" description="Disordered" evidence="1">
    <location>
        <begin position="143"/>
        <end position="273"/>
    </location>
</feature>
<dbReference type="EMBL" id="CYGV01001932">
    <property type="protein sequence ID" value="CUA77977.1"/>
    <property type="molecule type" value="Genomic_DNA"/>
</dbReference>
<feature type="region of interest" description="Disordered" evidence="1">
    <location>
        <begin position="448"/>
        <end position="557"/>
    </location>
</feature>
<dbReference type="Proteomes" id="UP000044841">
    <property type="component" value="Unassembled WGS sequence"/>
</dbReference>
<feature type="region of interest" description="Disordered" evidence="1">
    <location>
        <begin position="347"/>
        <end position="366"/>
    </location>
</feature>
<dbReference type="AlphaFoldDB" id="A0A0K6GHA2"/>
<feature type="compositionally biased region" description="Polar residues" evidence="1">
    <location>
        <begin position="302"/>
        <end position="317"/>
    </location>
</feature>
<name>A0A0K6GHA2_9AGAM</name>
<proteinExistence type="predicted"/>
<organism evidence="2 3">
    <name type="scientific">Rhizoctonia solani</name>
    <dbReference type="NCBI Taxonomy" id="456999"/>
    <lineage>
        <taxon>Eukaryota</taxon>
        <taxon>Fungi</taxon>
        <taxon>Dikarya</taxon>
        <taxon>Basidiomycota</taxon>
        <taxon>Agaricomycotina</taxon>
        <taxon>Agaricomycetes</taxon>
        <taxon>Cantharellales</taxon>
        <taxon>Ceratobasidiaceae</taxon>
        <taxon>Rhizoctonia</taxon>
    </lineage>
</organism>
<evidence type="ECO:0000256" key="1">
    <source>
        <dbReference type="SAM" id="MobiDB-lite"/>
    </source>
</evidence>
<accession>A0A0K6GHA2</accession>
<feature type="compositionally biased region" description="Basic and acidic residues" evidence="1">
    <location>
        <begin position="218"/>
        <end position="238"/>
    </location>
</feature>
<protein>
    <submittedName>
        <fullName evidence="2">Uncharacterized protein</fullName>
    </submittedName>
</protein>
<reference evidence="2 3" key="1">
    <citation type="submission" date="2015-07" db="EMBL/GenBank/DDBJ databases">
        <authorList>
            <person name="Noorani M."/>
        </authorList>
    </citation>
    <scope>NUCLEOTIDE SEQUENCE [LARGE SCALE GENOMIC DNA]</scope>
    <source>
        <strain evidence="2">BBA 69670</strain>
    </source>
</reference>
<evidence type="ECO:0000313" key="2">
    <source>
        <dbReference type="EMBL" id="CUA77977.1"/>
    </source>
</evidence>
<feature type="compositionally biased region" description="Basic and acidic residues" evidence="1">
    <location>
        <begin position="186"/>
        <end position="195"/>
    </location>
</feature>
<feature type="region of interest" description="Disordered" evidence="1">
    <location>
        <begin position="299"/>
        <end position="339"/>
    </location>
</feature>
<feature type="compositionally biased region" description="Basic and acidic residues" evidence="1">
    <location>
        <begin position="165"/>
        <end position="178"/>
    </location>
</feature>
<feature type="compositionally biased region" description="Polar residues" evidence="1">
    <location>
        <begin position="347"/>
        <end position="359"/>
    </location>
</feature>
<keyword evidence="3" id="KW-1185">Reference proteome</keyword>
<evidence type="ECO:0000313" key="3">
    <source>
        <dbReference type="Proteomes" id="UP000044841"/>
    </source>
</evidence>
<gene>
    <name evidence="2" type="ORF">RSOLAG22IIIB_12957</name>
</gene>
<sequence length="557" mass="59800">MSKGPGLDVKRMNLQLNARGYKIVPINEDNVDAVVEQRLLFPKIGERPEMKLQLVKRPRGSNEEKFCMGVVRAYLMLDPDINMTKSKTDNDNGPVLRVIDKVLVELPEFRMFEKYGYWPLHSLILKALRGSTQKDKGYTAEYRARKKKEQEAAKALGTPTGLSAESHKTGAQETRKEASSPAGTPGKEDNRRIDEGVSEGEGENPNTGAGIDEGANANKDRISNEASKDADIEPRDAGGLDQDTDADTNSGMEASFRALDPASGLEATDQGDEELMEEFSIMKLDSIQDDQHEEVGGPILLQAQSPTPASRSRSNPFCATPPPRRSLVRPRPISRPLDSPLFAMNTTATATLGPQKLSNSPPPELEGVTPELIAQLSLLPAATLATFPSYIQVAVAAAKASIATSDSPTLPPTASAFNRALTQAVADAPTNSAPSGKAPTASAHIGELFDDDQYASDAPSASESNPPIDLAQEGPSTQKSTKPIPVKPVEKKTRSKVAAGMEGESTLQTHTKQAPVKANGGKRGKKGVGVDVDEPVHEHSKRPTRTSTRARNVPARR</sequence>